<dbReference type="PROSITE" id="PS00141">
    <property type="entry name" value="ASP_PROTEASE"/>
    <property type="match status" value="1"/>
</dbReference>
<dbReference type="PANTHER" id="PTHR47967">
    <property type="entry name" value="OS07G0603500 PROTEIN-RELATED"/>
    <property type="match status" value="1"/>
</dbReference>
<dbReference type="GO" id="GO:0005576">
    <property type="term" value="C:extracellular region"/>
    <property type="evidence" value="ECO:0007669"/>
    <property type="project" value="TreeGrafter"/>
</dbReference>
<keyword evidence="6" id="KW-0732">Signal</keyword>
<keyword evidence="2" id="KW-0645">Protease</keyword>
<evidence type="ECO:0000256" key="6">
    <source>
        <dbReference type="SAM" id="SignalP"/>
    </source>
</evidence>
<evidence type="ECO:0000256" key="1">
    <source>
        <dbReference type="ARBA" id="ARBA00007447"/>
    </source>
</evidence>
<dbReference type="InterPro" id="IPR051708">
    <property type="entry name" value="Plant_Aspart_Prot_A1"/>
</dbReference>
<dbReference type="InterPro" id="IPR032861">
    <property type="entry name" value="TAXi_N"/>
</dbReference>
<dbReference type="Pfam" id="PF14543">
    <property type="entry name" value="TAXi_N"/>
    <property type="match status" value="1"/>
</dbReference>
<dbReference type="AlphaFoldDB" id="A0A6A4MLG2"/>
<evidence type="ECO:0000256" key="4">
    <source>
        <dbReference type="ARBA" id="ARBA00022801"/>
    </source>
</evidence>
<keyword evidence="5" id="KW-0325">Glycoprotein</keyword>
<comment type="caution">
    <text evidence="8">The sequence shown here is derived from an EMBL/GenBank/DDBJ whole genome shotgun (WGS) entry which is preliminary data.</text>
</comment>
<dbReference type="InterPro" id="IPR032799">
    <property type="entry name" value="TAXi_C"/>
</dbReference>
<dbReference type="Gene3D" id="2.40.70.10">
    <property type="entry name" value="Acid Proteases"/>
    <property type="match status" value="2"/>
</dbReference>
<proteinExistence type="inferred from homology"/>
<sequence length="422" mass="46862">MKEIAFFIVILFQLSIPSSAESDGFSIDLIHIDSPLSPFYNSSLTQSEILINAAFDSISRAESLGDETIIIPNRGNYLMPFFIGTFPKPSIAIADTGTDLTWIQCQPCTKCYKQRIPIYDPRNSYTHHLIPCGNDSCRKVNRNYCGIAGECKYVVNYGDKSSTRGTVATDIISFNNTYNGHIITYPNTIFGCGYNNTGAFQPNEAGVFGLGGGPSSFISQHGAKFGKRKFSYCLLPFYYVQGSSKLKFGLDTQTNRTGVVTTSLVKKPRPTFYYLSLESVTINGKVVRSNESVVGNIIIDSGTTTTFLKTSWYKKVEGALLEAIGRQSVPVINPPVRPYRLCYKDGSITNFPIITLRFFGANNELKLNTLNTFLTVYNLTCFAILPTQKISIIGNLLQVFFNVEYDLDKRTVSFAKANCLKE</sequence>
<keyword evidence="9" id="KW-1185">Reference proteome</keyword>
<gene>
    <name evidence="8" type="ORF">Lalb_Chr25g0284641</name>
</gene>
<reference evidence="9" key="1">
    <citation type="journal article" date="2020" name="Nat. Commun.">
        <title>Genome sequence of the cluster root forming white lupin.</title>
        <authorList>
            <person name="Hufnagel B."/>
            <person name="Marques A."/>
            <person name="Soriano A."/>
            <person name="Marques L."/>
            <person name="Divol F."/>
            <person name="Doumas P."/>
            <person name="Sallet E."/>
            <person name="Mancinotti D."/>
            <person name="Carrere S."/>
            <person name="Marande W."/>
            <person name="Arribat S."/>
            <person name="Keller J."/>
            <person name="Huneau C."/>
            <person name="Blein T."/>
            <person name="Aime D."/>
            <person name="Laguerre M."/>
            <person name="Taylor J."/>
            <person name="Schubert V."/>
            <person name="Nelson M."/>
            <person name="Geu-Flores F."/>
            <person name="Crespi M."/>
            <person name="Gallardo-Guerrero K."/>
            <person name="Delaux P.-M."/>
            <person name="Salse J."/>
            <person name="Berges H."/>
            <person name="Guyot R."/>
            <person name="Gouzy J."/>
            <person name="Peret B."/>
        </authorList>
    </citation>
    <scope>NUCLEOTIDE SEQUENCE [LARGE SCALE GENOMIC DNA]</scope>
    <source>
        <strain evidence="9">cv. Amiga</strain>
    </source>
</reference>
<keyword evidence="3" id="KW-0064">Aspartyl protease</keyword>
<keyword evidence="4" id="KW-0378">Hydrolase</keyword>
<dbReference type="InterPro" id="IPR001969">
    <property type="entry name" value="Aspartic_peptidase_AS"/>
</dbReference>
<dbReference type="InterPro" id="IPR021109">
    <property type="entry name" value="Peptidase_aspartic_dom_sf"/>
</dbReference>
<evidence type="ECO:0000313" key="9">
    <source>
        <dbReference type="Proteomes" id="UP000447434"/>
    </source>
</evidence>
<evidence type="ECO:0000313" key="8">
    <source>
        <dbReference type="EMBL" id="KAE9585026.1"/>
    </source>
</evidence>
<dbReference type="PROSITE" id="PS51767">
    <property type="entry name" value="PEPTIDASE_A1"/>
    <property type="match status" value="1"/>
</dbReference>
<dbReference type="OrthoDB" id="1404226at2759"/>
<dbReference type="InterPro" id="IPR034161">
    <property type="entry name" value="Pepsin-like_plant"/>
</dbReference>
<evidence type="ECO:0000256" key="2">
    <source>
        <dbReference type="ARBA" id="ARBA00022670"/>
    </source>
</evidence>
<dbReference type="SUPFAM" id="SSF50630">
    <property type="entry name" value="Acid proteases"/>
    <property type="match status" value="1"/>
</dbReference>
<dbReference type="Pfam" id="PF14541">
    <property type="entry name" value="TAXi_C"/>
    <property type="match status" value="1"/>
</dbReference>
<evidence type="ECO:0000256" key="3">
    <source>
        <dbReference type="ARBA" id="ARBA00022750"/>
    </source>
</evidence>
<dbReference type="GO" id="GO:0006508">
    <property type="term" value="P:proteolysis"/>
    <property type="evidence" value="ECO:0007669"/>
    <property type="project" value="UniProtKB-KW"/>
</dbReference>
<accession>A0A6A4MLG2</accession>
<evidence type="ECO:0000256" key="5">
    <source>
        <dbReference type="ARBA" id="ARBA00023180"/>
    </source>
</evidence>
<organism evidence="8 9">
    <name type="scientific">Lupinus albus</name>
    <name type="common">White lupine</name>
    <name type="synonym">Lupinus termis</name>
    <dbReference type="NCBI Taxonomy" id="3870"/>
    <lineage>
        <taxon>Eukaryota</taxon>
        <taxon>Viridiplantae</taxon>
        <taxon>Streptophyta</taxon>
        <taxon>Embryophyta</taxon>
        <taxon>Tracheophyta</taxon>
        <taxon>Spermatophyta</taxon>
        <taxon>Magnoliopsida</taxon>
        <taxon>eudicotyledons</taxon>
        <taxon>Gunneridae</taxon>
        <taxon>Pentapetalae</taxon>
        <taxon>rosids</taxon>
        <taxon>fabids</taxon>
        <taxon>Fabales</taxon>
        <taxon>Fabaceae</taxon>
        <taxon>Papilionoideae</taxon>
        <taxon>50 kb inversion clade</taxon>
        <taxon>genistoids sensu lato</taxon>
        <taxon>core genistoids</taxon>
        <taxon>Genisteae</taxon>
        <taxon>Lupinus</taxon>
    </lineage>
</organism>
<name>A0A6A4MLG2_LUPAL</name>
<feature type="chain" id="PRO_5025428415" evidence="6">
    <location>
        <begin position="21"/>
        <end position="422"/>
    </location>
</feature>
<dbReference type="EMBL" id="WOCE01000025">
    <property type="protein sequence ID" value="KAE9585026.1"/>
    <property type="molecule type" value="Genomic_DNA"/>
</dbReference>
<dbReference type="Proteomes" id="UP000447434">
    <property type="component" value="Chromosome 25"/>
</dbReference>
<evidence type="ECO:0000259" key="7">
    <source>
        <dbReference type="PROSITE" id="PS51767"/>
    </source>
</evidence>
<feature type="domain" description="Peptidase A1" evidence="7">
    <location>
        <begin position="77"/>
        <end position="415"/>
    </location>
</feature>
<dbReference type="FunFam" id="2.40.70.10:FF:000031">
    <property type="entry name" value="Aspartyl protease AED1"/>
    <property type="match status" value="1"/>
</dbReference>
<comment type="similarity">
    <text evidence="1">Belongs to the peptidase A1 family.</text>
</comment>
<dbReference type="CDD" id="cd05476">
    <property type="entry name" value="pepsin_A_like_plant"/>
    <property type="match status" value="1"/>
</dbReference>
<protein>
    <submittedName>
        <fullName evidence="8">Putative nepenthesin</fullName>
    </submittedName>
</protein>
<dbReference type="PANTHER" id="PTHR47967:SF128">
    <property type="entry name" value="ASPARTIC PROTEINASE CDR1-LIKE"/>
    <property type="match status" value="1"/>
</dbReference>
<dbReference type="GO" id="GO:0004190">
    <property type="term" value="F:aspartic-type endopeptidase activity"/>
    <property type="evidence" value="ECO:0007669"/>
    <property type="project" value="UniProtKB-KW"/>
</dbReference>
<feature type="signal peptide" evidence="6">
    <location>
        <begin position="1"/>
        <end position="20"/>
    </location>
</feature>
<dbReference type="InterPro" id="IPR033121">
    <property type="entry name" value="PEPTIDASE_A1"/>
</dbReference>